<evidence type="ECO:0000313" key="2">
    <source>
        <dbReference type="EMBL" id="KAF9697353.1"/>
    </source>
</evidence>
<sequence>MVKLEMGIWAGIAAGGVMLMLIILPVLGCMFSRSKKAKKAAEMEESAAEKGTLVVEAASAPAPTRPMNAILQKPTLKVSYHEIGGPGIDTLAAKKLDTEPTTHAANVDETIVMKASRQKGGHLMKRLFVNRLNFAGVRDG</sequence>
<keyword evidence="1" id="KW-0472">Membrane</keyword>
<organism evidence="2 3">
    <name type="scientific">Ascochyta lentis</name>
    <dbReference type="NCBI Taxonomy" id="205686"/>
    <lineage>
        <taxon>Eukaryota</taxon>
        <taxon>Fungi</taxon>
        <taxon>Dikarya</taxon>
        <taxon>Ascomycota</taxon>
        <taxon>Pezizomycotina</taxon>
        <taxon>Dothideomycetes</taxon>
        <taxon>Pleosporomycetidae</taxon>
        <taxon>Pleosporales</taxon>
        <taxon>Pleosporineae</taxon>
        <taxon>Didymellaceae</taxon>
        <taxon>Ascochyta</taxon>
    </lineage>
</organism>
<accession>A0A8H7J8E0</accession>
<reference evidence="2" key="2">
    <citation type="submission" date="2020-09" db="EMBL/GenBank/DDBJ databases">
        <title>Reference genome assembly for Australian Ascochyta lentis isolate Al4.</title>
        <authorList>
            <person name="Lee R.C."/>
            <person name="Farfan-Caceres L.M."/>
            <person name="Debler J.W."/>
            <person name="Williams A.H."/>
            <person name="Henares B.M."/>
        </authorList>
    </citation>
    <scope>NUCLEOTIDE SEQUENCE</scope>
    <source>
        <strain evidence="2">Al4</strain>
    </source>
</reference>
<dbReference type="EMBL" id="RZGK01000008">
    <property type="protein sequence ID" value="KAF9697353.1"/>
    <property type="molecule type" value="Genomic_DNA"/>
</dbReference>
<keyword evidence="3" id="KW-1185">Reference proteome</keyword>
<gene>
    <name evidence="2" type="ORF">EKO04_004722</name>
</gene>
<evidence type="ECO:0000256" key="1">
    <source>
        <dbReference type="SAM" id="Phobius"/>
    </source>
</evidence>
<name>A0A8H7J8E0_9PLEO</name>
<comment type="caution">
    <text evidence="2">The sequence shown here is derived from an EMBL/GenBank/DDBJ whole genome shotgun (WGS) entry which is preliminary data.</text>
</comment>
<protein>
    <submittedName>
        <fullName evidence="2">Uncharacterized protein</fullName>
    </submittedName>
</protein>
<evidence type="ECO:0000313" key="3">
    <source>
        <dbReference type="Proteomes" id="UP000651452"/>
    </source>
</evidence>
<dbReference type="OrthoDB" id="3790419at2759"/>
<dbReference type="Proteomes" id="UP000651452">
    <property type="component" value="Unassembled WGS sequence"/>
</dbReference>
<dbReference type="AlphaFoldDB" id="A0A8H7J8E0"/>
<feature type="transmembrane region" description="Helical" evidence="1">
    <location>
        <begin position="6"/>
        <end position="31"/>
    </location>
</feature>
<keyword evidence="1" id="KW-0812">Transmembrane</keyword>
<keyword evidence="1" id="KW-1133">Transmembrane helix</keyword>
<proteinExistence type="predicted"/>
<reference evidence="2" key="1">
    <citation type="submission" date="2018-12" db="EMBL/GenBank/DDBJ databases">
        <authorList>
            <person name="Syme R.A."/>
            <person name="Farfan-Caceres L."/>
            <person name="Lichtenzveig J."/>
        </authorList>
    </citation>
    <scope>NUCLEOTIDE SEQUENCE</scope>
    <source>
        <strain evidence="2">Al4</strain>
    </source>
</reference>